<accession>W7J0C6</accession>
<dbReference type="PANTHER" id="PTHR43316:SF3">
    <property type="entry name" value="HALOACID DEHALOGENASE, TYPE II (AFU_ORTHOLOGUE AFUA_2G07750)-RELATED"/>
    <property type="match status" value="1"/>
</dbReference>
<reference evidence="2 3" key="1">
    <citation type="journal article" date="2014" name="Genome Announc.">
        <title>Draft Genome Sequence of the Antitrypanosomally Active Sponge-Associated Bacterium Actinokineospora sp. Strain EG49.</title>
        <authorList>
            <person name="Harjes J."/>
            <person name="Ryu T."/>
            <person name="Abdelmohsen U.R."/>
            <person name="Moitinho-Silva L."/>
            <person name="Horn H."/>
            <person name="Ravasi T."/>
            <person name="Hentschel U."/>
        </authorList>
    </citation>
    <scope>NUCLEOTIDE SEQUENCE [LARGE SCALE GENOMIC DNA]</scope>
    <source>
        <strain evidence="2 3">EG49</strain>
    </source>
</reference>
<evidence type="ECO:0000313" key="3">
    <source>
        <dbReference type="Proteomes" id="UP000019277"/>
    </source>
</evidence>
<organism evidence="2 3">
    <name type="scientific">Actinokineospora spheciospongiae</name>
    <dbReference type="NCBI Taxonomy" id="909613"/>
    <lineage>
        <taxon>Bacteria</taxon>
        <taxon>Bacillati</taxon>
        <taxon>Actinomycetota</taxon>
        <taxon>Actinomycetes</taxon>
        <taxon>Pseudonocardiales</taxon>
        <taxon>Pseudonocardiaceae</taxon>
        <taxon>Actinokineospora</taxon>
    </lineage>
</organism>
<dbReference type="AlphaFoldDB" id="W7J0C6"/>
<dbReference type="eggNOG" id="COG1011">
    <property type="taxonomic scope" value="Bacteria"/>
</dbReference>
<protein>
    <submittedName>
        <fullName evidence="2">Putative FMN hydrolase</fullName>
        <ecNumber evidence="2">3.1.3.-</ecNumber>
    </submittedName>
</protein>
<dbReference type="OrthoDB" id="9810501at2"/>
<evidence type="ECO:0000313" key="2">
    <source>
        <dbReference type="EMBL" id="EWC62462.1"/>
    </source>
</evidence>
<dbReference type="SFLD" id="SFLDS00003">
    <property type="entry name" value="Haloacid_Dehalogenase"/>
    <property type="match status" value="1"/>
</dbReference>
<gene>
    <name evidence="2" type="ORF">UO65_2209</name>
</gene>
<dbReference type="InterPro" id="IPR023214">
    <property type="entry name" value="HAD_sf"/>
</dbReference>
<dbReference type="Pfam" id="PF00702">
    <property type="entry name" value="Hydrolase"/>
    <property type="match status" value="1"/>
</dbReference>
<proteinExistence type="predicted"/>
<dbReference type="Proteomes" id="UP000019277">
    <property type="component" value="Unassembled WGS sequence"/>
</dbReference>
<dbReference type="STRING" id="909613.UO65_2209"/>
<dbReference type="EMBL" id="AYXG01000078">
    <property type="protein sequence ID" value="EWC62462.1"/>
    <property type="molecule type" value="Genomic_DNA"/>
</dbReference>
<dbReference type="EC" id="3.1.3.-" evidence="2"/>
<dbReference type="SFLD" id="SFLDG01129">
    <property type="entry name" value="C1.5:_HAD__Beta-PGM__Phosphata"/>
    <property type="match status" value="1"/>
</dbReference>
<dbReference type="InterPro" id="IPR051540">
    <property type="entry name" value="S-2-haloacid_dehalogenase"/>
</dbReference>
<dbReference type="SUPFAM" id="SSF56784">
    <property type="entry name" value="HAD-like"/>
    <property type="match status" value="1"/>
</dbReference>
<keyword evidence="1 2" id="KW-0378">Hydrolase</keyword>
<keyword evidence="3" id="KW-1185">Reference proteome</keyword>
<dbReference type="InterPro" id="IPR036412">
    <property type="entry name" value="HAD-like_sf"/>
</dbReference>
<name>W7J0C6_9PSEU</name>
<dbReference type="GO" id="GO:0016787">
    <property type="term" value="F:hydrolase activity"/>
    <property type="evidence" value="ECO:0007669"/>
    <property type="project" value="UniProtKB-KW"/>
</dbReference>
<dbReference type="PRINTS" id="PR00413">
    <property type="entry name" value="HADHALOGNASE"/>
</dbReference>
<evidence type="ECO:0000256" key="1">
    <source>
        <dbReference type="ARBA" id="ARBA00022801"/>
    </source>
</evidence>
<dbReference type="PATRIC" id="fig|909613.9.peg.2217"/>
<dbReference type="PANTHER" id="PTHR43316">
    <property type="entry name" value="HYDROLASE, HALOACID DELAHOGENASE-RELATED"/>
    <property type="match status" value="1"/>
</dbReference>
<comment type="caution">
    <text evidence="2">The sequence shown here is derived from an EMBL/GenBank/DDBJ whole genome shotgun (WGS) entry which is preliminary data.</text>
</comment>
<dbReference type="InterPro" id="IPR006439">
    <property type="entry name" value="HAD-SF_hydro_IA"/>
</dbReference>
<dbReference type="Gene3D" id="1.20.120.710">
    <property type="entry name" value="Haloacid dehalogenase hydrolase-like domain"/>
    <property type="match status" value="1"/>
</dbReference>
<dbReference type="NCBIfam" id="TIGR01549">
    <property type="entry name" value="HAD-SF-IA-v1"/>
    <property type="match status" value="1"/>
</dbReference>
<dbReference type="Gene3D" id="3.40.50.1000">
    <property type="entry name" value="HAD superfamily/HAD-like"/>
    <property type="match status" value="1"/>
</dbReference>
<dbReference type="NCBIfam" id="TIGR01509">
    <property type="entry name" value="HAD-SF-IA-v3"/>
    <property type="match status" value="1"/>
</dbReference>
<sequence>MCLDIDDTLIDFTGSARKALHRLIGRDDMWAAWQRVTDEHHARAVAGEYDYDTMRRARTKAFLADLGALVDDEAVAVLEDRRLAQMRGAWRLFPDTVPCLDWLRAAGLKIGAVTNASGPHQRARLADLGLGRFFDAVLSPAAIGAAKPDPQIFHAACEHLGAPPEETLHIGDRLDLDAHAARDAGLHGVWLDRPAPGGLGAGNRADDPDPDVGVPVLDSLADLPALLVSEYRTPAVTSGSAVPDPRS</sequence>